<name>A0A8C4QSV6_EPTBU</name>
<sequence>MLLLFLWWFLLLTLLQFSFCNSNSHHAQGTNFMDEASWHRFRDDDRWHGWNLAKPFDQGLDPAKDPCRNVKCGRYKVCIAQAYRTAVCISRRHLAHSMKKLKESPKPISSMSVMTCKHCRVRTPSPVCGSDDHTYSSLVMSYRNEPLHRWFLTFYFLA</sequence>
<evidence type="ECO:0000256" key="4">
    <source>
        <dbReference type="SAM" id="SignalP"/>
    </source>
</evidence>
<evidence type="ECO:0000259" key="5">
    <source>
        <dbReference type="Pfam" id="PF07648"/>
    </source>
</evidence>
<keyword evidence="3" id="KW-0325">Glycoprotein</keyword>
<evidence type="ECO:0000256" key="2">
    <source>
        <dbReference type="ARBA" id="ARBA00023157"/>
    </source>
</evidence>
<reference evidence="6" key="1">
    <citation type="submission" date="2025-08" db="UniProtKB">
        <authorList>
            <consortium name="Ensembl"/>
        </authorList>
    </citation>
    <scope>IDENTIFICATION</scope>
</reference>
<feature type="domain" description="Kazal-like" evidence="5">
    <location>
        <begin position="115"/>
        <end position="137"/>
    </location>
</feature>
<dbReference type="SUPFAM" id="SSF100895">
    <property type="entry name" value="Kazal-type serine protease inhibitors"/>
    <property type="match status" value="1"/>
</dbReference>
<feature type="signal peptide" evidence="4">
    <location>
        <begin position="1"/>
        <end position="20"/>
    </location>
</feature>
<keyword evidence="2" id="KW-1015">Disulfide bond</keyword>
<evidence type="ECO:0000256" key="3">
    <source>
        <dbReference type="ARBA" id="ARBA00023180"/>
    </source>
</evidence>
<dbReference type="InterPro" id="IPR002350">
    <property type="entry name" value="Kazal_dom"/>
</dbReference>
<dbReference type="GeneTree" id="ENSGT00940000157828"/>
<dbReference type="InterPro" id="IPR036058">
    <property type="entry name" value="Kazal_dom_sf"/>
</dbReference>
<dbReference type="GO" id="GO:0050840">
    <property type="term" value="F:extracellular matrix binding"/>
    <property type="evidence" value="ECO:0007669"/>
    <property type="project" value="TreeGrafter"/>
</dbReference>
<keyword evidence="1 4" id="KW-0732">Signal</keyword>
<evidence type="ECO:0000256" key="1">
    <source>
        <dbReference type="ARBA" id="ARBA00022729"/>
    </source>
</evidence>
<dbReference type="GO" id="GO:0005615">
    <property type="term" value="C:extracellular space"/>
    <property type="evidence" value="ECO:0007669"/>
    <property type="project" value="TreeGrafter"/>
</dbReference>
<feature type="chain" id="PRO_5034249607" description="Kazal-like domain-containing protein" evidence="4">
    <location>
        <begin position="21"/>
        <end position="158"/>
    </location>
</feature>
<protein>
    <recommendedName>
        <fullName evidence="5">Kazal-like domain-containing protein</fullName>
    </recommendedName>
</protein>
<organism evidence="6 7">
    <name type="scientific">Eptatretus burgeri</name>
    <name type="common">Inshore hagfish</name>
    <dbReference type="NCBI Taxonomy" id="7764"/>
    <lineage>
        <taxon>Eukaryota</taxon>
        <taxon>Metazoa</taxon>
        <taxon>Chordata</taxon>
        <taxon>Craniata</taxon>
        <taxon>Vertebrata</taxon>
        <taxon>Cyclostomata</taxon>
        <taxon>Myxini</taxon>
        <taxon>Myxiniformes</taxon>
        <taxon>Myxinidae</taxon>
        <taxon>Eptatretinae</taxon>
        <taxon>Eptatretus</taxon>
    </lineage>
</organism>
<dbReference type="Ensembl" id="ENSEBUT00000019461.1">
    <property type="protein sequence ID" value="ENSEBUP00000018885.1"/>
    <property type="gene ID" value="ENSEBUG00000011779.1"/>
</dbReference>
<accession>A0A8C4QSV6</accession>
<evidence type="ECO:0000313" key="7">
    <source>
        <dbReference type="Proteomes" id="UP000694388"/>
    </source>
</evidence>
<dbReference type="PANTHER" id="PTHR13866">
    <property type="entry name" value="SPARC OSTEONECTIN"/>
    <property type="match status" value="1"/>
</dbReference>
<evidence type="ECO:0000313" key="6">
    <source>
        <dbReference type="Ensembl" id="ENSEBUP00000018885.1"/>
    </source>
</evidence>
<dbReference type="GO" id="GO:0005518">
    <property type="term" value="F:collagen binding"/>
    <property type="evidence" value="ECO:0007669"/>
    <property type="project" value="TreeGrafter"/>
</dbReference>
<keyword evidence="7" id="KW-1185">Reference proteome</keyword>
<proteinExistence type="predicted"/>
<dbReference type="Proteomes" id="UP000694388">
    <property type="component" value="Unplaced"/>
</dbReference>
<dbReference type="Pfam" id="PF07648">
    <property type="entry name" value="Kazal_2"/>
    <property type="match status" value="1"/>
</dbReference>
<dbReference type="Gene3D" id="3.30.60.30">
    <property type="match status" value="1"/>
</dbReference>
<dbReference type="AlphaFoldDB" id="A0A8C4QSV6"/>
<dbReference type="GO" id="GO:0005509">
    <property type="term" value="F:calcium ion binding"/>
    <property type="evidence" value="ECO:0007669"/>
    <property type="project" value="TreeGrafter"/>
</dbReference>
<reference evidence="6" key="2">
    <citation type="submission" date="2025-09" db="UniProtKB">
        <authorList>
            <consortium name="Ensembl"/>
        </authorList>
    </citation>
    <scope>IDENTIFICATION</scope>
</reference>
<dbReference type="PANTHER" id="PTHR13866:SF30">
    <property type="match status" value="1"/>
</dbReference>